<proteinExistence type="predicted"/>
<gene>
    <name evidence="2" type="ORF">Rleg4DRAFT_4694</name>
</gene>
<accession>J0WCL8</accession>
<dbReference type="HOGENOM" id="CLU_2555906_0_0_5"/>
<evidence type="ECO:0000313" key="2">
    <source>
        <dbReference type="EMBL" id="EJC82958.1"/>
    </source>
</evidence>
<dbReference type="AlphaFoldDB" id="J0WCL8"/>
<name>J0WCL8_RHILT</name>
<feature type="region of interest" description="Disordered" evidence="1">
    <location>
        <begin position="1"/>
        <end position="82"/>
    </location>
</feature>
<organism evidence="2 3">
    <name type="scientific">Rhizobium leguminosarum bv. trifolii WSM2297</name>
    <dbReference type="NCBI Taxonomy" id="754762"/>
    <lineage>
        <taxon>Bacteria</taxon>
        <taxon>Pseudomonadati</taxon>
        <taxon>Pseudomonadota</taxon>
        <taxon>Alphaproteobacteria</taxon>
        <taxon>Hyphomicrobiales</taxon>
        <taxon>Rhizobiaceae</taxon>
        <taxon>Rhizobium/Agrobacterium group</taxon>
        <taxon>Rhizobium</taxon>
    </lineage>
</organism>
<dbReference type="Proteomes" id="UP000005732">
    <property type="component" value="Unassembled WGS sequence"/>
</dbReference>
<dbReference type="EMBL" id="JH719394">
    <property type="protein sequence ID" value="EJC82958.1"/>
    <property type="molecule type" value="Genomic_DNA"/>
</dbReference>
<evidence type="ECO:0000256" key="1">
    <source>
        <dbReference type="SAM" id="MobiDB-lite"/>
    </source>
</evidence>
<reference evidence="2 3" key="1">
    <citation type="submission" date="2012-02" db="EMBL/GenBank/DDBJ databases">
        <title>Improved High-Quality Draft Sequence of Rhizobium leguminosarum bv. trifolii WSM2297.</title>
        <authorList>
            <consortium name="US DOE Joint Genome Institute"/>
            <person name="Lucas S."/>
            <person name="Han J."/>
            <person name="Lapidus A."/>
            <person name="Cheng J.-F."/>
            <person name="Goodwin L."/>
            <person name="Pitluck S."/>
            <person name="Peters L."/>
            <person name="Ovchinnikova G."/>
            <person name="Zhang X."/>
            <person name="Detter J.C."/>
            <person name="Han C."/>
            <person name="Tapia R."/>
            <person name="Land M."/>
            <person name="Hauser L."/>
            <person name="Kyrpides N."/>
            <person name="Ivanova N."/>
            <person name="Pagani I."/>
            <person name="Brau L."/>
            <person name="Yates R."/>
            <person name="O'Hara G."/>
            <person name="Rui T."/>
            <person name="Howieson J."/>
            <person name="Reeve W."/>
            <person name="Woyke T."/>
        </authorList>
    </citation>
    <scope>NUCLEOTIDE SEQUENCE [LARGE SCALE GENOMIC DNA]</scope>
    <source>
        <strain evidence="2 3">WSM2297</strain>
    </source>
</reference>
<dbReference type="RefSeq" id="WP_003577449.1">
    <property type="nucleotide sequence ID" value="NZ_JH719394.1"/>
</dbReference>
<sequence>MAKDHSKADARPDGHRDCNCPEAKVKGKTGDRPQTWLADHGTGVAPSKDDWDEESSSITSGASLSHADAPGDFKPGPLASES</sequence>
<feature type="compositionally biased region" description="Basic and acidic residues" evidence="1">
    <location>
        <begin position="1"/>
        <end position="31"/>
    </location>
</feature>
<protein>
    <submittedName>
        <fullName evidence="2">Uncharacterized protein</fullName>
    </submittedName>
</protein>
<evidence type="ECO:0000313" key="3">
    <source>
        <dbReference type="Proteomes" id="UP000005732"/>
    </source>
</evidence>